<dbReference type="AlphaFoldDB" id="A0A1Q5PGY3"/>
<evidence type="ECO:0000256" key="3">
    <source>
        <dbReference type="PIRSR" id="PIRSR603782-2"/>
    </source>
</evidence>
<evidence type="ECO:0008006" key="6">
    <source>
        <dbReference type="Google" id="ProtNLM"/>
    </source>
</evidence>
<feature type="binding site" evidence="2">
    <location>
        <position position="89"/>
    </location>
    <ligand>
        <name>Cu cation</name>
        <dbReference type="ChEBI" id="CHEBI:23378"/>
    </ligand>
</feature>
<dbReference type="EMBL" id="LVWA01000003">
    <property type="protein sequence ID" value="OKL41498.1"/>
    <property type="molecule type" value="Genomic_DNA"/>
</dbReference>
<comment type="similarity">
    <text evidence="1">Belongs to the SCO1/2 family.</text>
</comment>
<dbReference type="GO" id="GO:0046872">
    <property type="term" value="F:metal ion binding"/>
    <property type="evidence" value="ECO:0007669"/>
    <property type="project" value="UniProtKB-KW"/>
</dbReference>
<dbReference type="PANTHER" id="PTHR12151:SF25">
    <property type="entry name" value="LINALOOL DEHYDRATASE_ISOMERASE DOMAIN-CONTAINING PROTEIN"/>
    <property type="match status" value="1"/>
</dbReference>
<accession>A0A1Q5PGY3</accession>
<dbReference type="PROSITE" id="PS51257">
    <property type="entry name" value="PROKAR_LIPOPROTEIN"/>
    <property type="match status" value="1"/>
</dbReference>
<evidence type="ECO:0000256" key="2">
    <source>
        <dbReference type="PIRSR" id="PIRSR603782-1"/>
    </source>
</evidence>
<evidence type="ECO:0000256" key="1">
    <source>
        <dbReference type="ARBA" id="ARBA00010996"/>
    </source>
</evidence>
<proteinExistence type="inferred from homology"/>
<organism evidence="4 5">
    <name type="scientific">Pontibacter flavimaris</name>
    <dbReference type="NCBI Taxonomy" id="1797110"/>
    <lineage>
        <taxon>Bacteria</taxon>
        <taxon>Pseudomonadati</taxon>
        <taxon>Bacteroidota</taxon>
        <taxon>Cytophagia</taxon>
        <taxon>Cytophagales</taxon>
        <taxon>Hymenobacteraceae</taxon>
        <taxon>Pontibacter</taxon>
    </lineage>
</organism>
<dbReference type="RefSeq" id="WP_073850910.1">
    <property type="nucleotide sequence ID" value="NZ_LVWA01000003.1"/>
</dbReference>
<keyword evidence="2" id="KW-0479">Metal-binding</keyword>
<feature type="disulfide bond" description="Redox-active" evidence="3">
    <location>
        <begin position="85"/>
        <end position="89"/>
    </location>
</feature>
<keyword evidence="3" id="KW-1015">Disulfide bond</keyword>
<evidence type="ECO:0000313" key="4">
    <source>
        <dbReference type="EMBL" id="OKL41498.1"/>
    </source>
</evidence>
<reference evidence="4 5" key="1">
    <citation type="submission" date="2016-03" db="EMBL/GenBank/DDBJ databases">
        <title>Genome sequence of Pontibacter sp. nov., of the family cytophagaceae, isolated from marine sediment of the Yellow Sea, China.</title>
        <authorList>
            <person name="Zhang G."/>
            <person name="Zhang R."/>
        </authorList>
    </citation>
    <scope>NUCLEOTIDE SEQUENCE [LARGE SCALE GENOMIC DNA]</scope>
    <source>
        <strain evidence="4 5">S10-8</strain>
    </source>
</reference>
<dbReference type="Gene3D" id="3.40.30.10">
    <property type="entry name" value="Glutaredoxin"/>
    <property type="match status" value="1"/>
</dbReference>
<dbReference type="SUPFAM" id="SSF52833">
    <property type="entry name" value="Thioredoxin-like"/>
    <property type="match status" value="1"/>
</dbReference>
<evidence type="ECO:0000313" key="5">
    <source>
        <dbReference type="Proteomes" id="UP000186551"/>
    </source>
</evidence>
<dbReference type="Pfam" id="PF02630">
    <property type="entry name" value="SCO1-SenC"/>
    <property type="match status" value="1"/>
</dbReference>
<comment type="caution">
    <text evidence="4">The sequence shown here is derived from an EMBL/GenBank/DDBJ whole genome shotgun (WGS) entry which is preliminary data.</text>
</comment>
<sequence>MKRLLPFSFILGLALSSGCSQPETTDAHAAHHAPEQAIQALPAAELGDMSLYQLESEWQTEENETIQLADLQGKVQLVAMMYTSCTYTCPRIVADLKRIEAGIDKYKNEVGIVLVTMDPANDTPEKLQEFALENKLDPNRWQLLTSNDESIQELAVLLNMKYKKSPNGDIAHSNIISVLSAQGEIIYQQEGLGRDPDETVKSIEAQLQSM</sequence>
<gene>
    <name evidence="4" type="ORF">A3841_10630</name>
</gene>
<dbReference type="CDD" id="cd02968">
    <property type="entry name" value="SCO"/>
    <property type="match status" value="1"/>
</dbReference>
<name>A0A1Q5PGY3_9BACT</name>
<dbReference type="Proteomes" id="UP000186551">
    <property type="component" value="Unassembled WGS sequence"/>
</dbReference>
<dbReference type="InterPro" id="IPR003782">
    <property type="entry name" value="SCO1/SenC"/>
</dbReference>
<dbReference type="STRING" id="1797110.A3841_10630"/>
<dbReference type="OrthoDB" id="1523860at2"/>
<feature type="binding site" evidence="2">
    <location>
        <position position="85"/>
    </location>
    <ligand>
        <name>Cu cation</name>
        <dbReference type="ChEBI" id="CHEBI:23378"/>
    </ligand>
</feature>
<keyword evidence="5" id="KW-1185">Reference proteome</keyword>
<protein>
    <recommendedName>
        <fullName evidence="6">SCO family protein</fullName>
    </recommendedName>
</protein>
<keyword evidence="2" id="KW-0186">Copper</keyword>
<feature type="binding site" evidence="2">
    <location>
        <position position="172"/>
    </location>
    <ligand>
        <name>Cu cation</name>
        <dbReference type="ChEBI" id="CHEBI:23378"/>
    </ligand>
</feature>
<dbReference type="InterPro" id="IPR036249">
    <property type="entry name" value="Thioredoxin-like_sf"/>
</dbReference>
<dbReference type="PANTHER" id="PTHR12151">
    <property type="entry name" value="ELECTRON TRANSPORT PROTIN SCO1/SENC FAMILY MEMBER"/>
    <property type="match status" value="1"/>
</dbReference>